<dbReference type="PRINTS" id="PR00014">
    <property type="entry name" value="FNTYPEIII"/>
</dbReference>
<evidence type="ECO:0000256" key="7">
    <source>
        <dbReference type="ARBA" id="ARBA00023157"/>
    </source>
</evidence>
<feature type="region of interest" description="Disordered" evidence="9">
    <location>
        <begin position="1794"/>
        <end position="1820"/>
    </location>
</feature>
<keyword evidence="4" id="KW-0677">Repeat</keyword>
<dbReference type="STRING" id="400727.A0A2T7PZT9"/>
<dbReference type="InterPro" id="IPR013783">
    <property type="entry name" value="Ig-like_fold"/>
</dbReference>
<feature type="compositionally biased region" description="Polar residues" evidence="9">
    <location>
        <begin position="1492"/>
        <end position="1505"/>
    </location>
</feature>
<evidence type="ECO:0000256" key="6">
    <source>
        <dbReference type="ARBA" id="ARBA00023136"/>
    </source>
</evidence>
<evidence type="ECO:0000256" key="8">
    <source>
        <dbReference type="ARBA" id="ARBA00023319"/>
    </source>
</evidence>
<feature type="region of interest" description="Disordered" evidence="9">
    <location>
        <begin position="1492"/>
        <end position="1512"/>
    </location>
</feature>
<comment type="subcellular location">
    <subcellularLocation>
        <location evidence="1">Membrane</location>
    </subcellularLocation>
</comment>
<dbReference type="FunFam" id="2.60.40.10:FF:000209">
    <property type="entry name" value="Sidekick cell adhesion molecule 2"/>
    <property type="match status" value="1"/>
</dbReference>
<dbReference type="InterPro" id="IPR003598">
    <property type="entry name" value="Ig_sub2"/>
</dbReference>
<dbReference type="SUPFAM" id="SSF48726">
    <property type="entry name" value="Immunoglobulin"/>
    <property type="match status" value="5"/>
</dbReference>
<feature type="domain" description="Fibronectin type-III" evidence="12">
    <location>
        <begin position="1511"/>
        <end position="1606"/>
    </location>
</feature>
<evidence type="ECO:0000256" key="9">
    <source>
        <dbReference type="SAM" id="MobiDB-lite"/>
    </source>
</evidence>
<dbReference type="InterPro" id="IPR007110">
    <property type="entry name" value="Ig-like_dom"/>
</dbReference>
<reference evidence="13 14" key="1">
    <citation type="submission" date="2018-04" db="EMBL/GenBank/DDBJ databases">
        <title>The genome of golden apple snail Pomacea canaliculata provides insight into stress tolerance and invasive adaptation.</title>
        <authorList>
            <person name="Liu C."/>
            <person name="Liu B."/>
            <person name="Ren Y."/>
            <person name="Zhang Y."/>
            <person name="Wang H."/>
            <person name="Li S."/>
            <person name="Jiang F."/>
            <person name="Yin L."/>
            <person name="Zhang G."/>
            <person name="Qian W."/>
            <person name="Fan W."/>
        </authorList>
    </citation>
    <scope>NUCLEOTIDE SEQUENCE [LARGE SCALE GENOMIC DNA]</scope>
    <source>
        <strain evidence="13">SZHN2017</strain>
        <tissue evidence="13">Muscle</tissue>
    </source>
</reference>
<dbReference type="PROSITE" id="PS50835">
    <property type="entry name" value="IG_LIKE"/>
    <property type="match status" value="5"/>
</dbReference>
<dbReference type="Pfam" id="PF13927">
    <property type="entry name" value="Ig_3"/>
    <property type="match status" value="3"/>
</dbReference>
<dbReference type="EMBL" id="PZQS01000001">
    <property type="protein sequence ID" value="PVD38929.1"/>
    <property type="molecule type" value="Genomic_DNA"/>
</dbReference>
<dbReference type="FunFam" id="2.60.40.10:FF:000032">
    <property type="entry name" value="palladin isoform X1"/>
    <property type="match status" value="1"/>
</dbReference>
<evidence type="ECO:0000256" key="5">
    <source>
        <dbReference type="ARBA" id="ARBA00022989"/>
    </source>
</evidence>
<dbReference type="InterPro" id="IPR036179">
    <property type="entry name" value="Ig-like_dom_sf"/>
</dbReference>
<feature type="compositionally biased region" description="Acidic residues" evidence="9">
    <location>
        <begin position="2042"/>
        <end position="2055"/>
    </location>
</feature>
<dbReference type="FunFam" id="2.60.40.10:FF:000360">
    <property type="entry name" value="Sidekick cell adhesion molecule 2"/>
    <property type="match status" value="1"/>
</dbReference>
<evidence type="ECO:0000256" key="3">
    <source>
        <dbReference type="ARBA" id="ARBA00022729"/>
    </source>
</evidence>
<gene>
    <name evidence="13" type="ORF">C0Q70_01554</name>
</gene>
<feature type="domain" description="Fibronectin type-III" evidence="12">
    <location>
        <begin position="1099"/>
        <end position="1207"/>
    </location>
</feature>
<feature type="domain" description="Fibronectin type-III" evidence="12">
    <location>
        <begin position="903"/>
        <end position="995"/>
    </location>
</feature>
<feature type="domain" description="Ig-like" evidence="11">
    <location>
        <begin position="491"/>
        <end position="584"/>
    </location>
</feature>
<dbReference type="Pfam" id="PF07679">
    <property type="entry name" value="I-set"/>
    <property type="match status" value="2"/>
</dbReference>
<evidence type="ECO:0000256" key="10">
    <source>
        <dbReference type="SAM" id="Phobius"/>
    </source>
</evidence>
<keyword evidence="6 10" id="KW-0472">Membrane</keyword>
<feature type="domain" description="Fibronectin type-III" evidence="12">
    <location>
        <begin position="701"/>
        <end position="798"/>
    </location>
</feature>
<evidence type="ECO:0008006" key="15">
    <source>
        <dbReference type="Google" id="ProtNLM"/>
    </source>
</evidence>
<feature type="domain" description="Ig-like" evidence="11">
    <location>
        <begin position="302"/>
        <end position="394"/>
    </location>
</feature>
<organism evidence="13 14">
    <name type="scientific">Pomacea canaliculata</name>
    <name type="common">Golden apple snail</name>
    <dbReference type="NCBI Taxonomy" id="400727"/>
    <lineage>
        <taxon>Eukaryota</taxon>
        <taxon>Metazoa</taxon>
        <taxon>Spiralia</taxon>
        <taxon>Lophotrochozoa</taxon>
        <taxon>Mollusca</taxon>
        <taxon>Gastropoda</taxon>
        <taxon>Caenogastropoda</taxon>
        <taxon>Architaenioglossa</taxon>
        <taxon>Ampullarioidea</taxon>
        <taxon>Ampullariidae</taxon>
        <taxon>Pomacea</taxon>
    </lineage>
</organism>
<dbReference type="FunFam" id="2.60.40.10:FF:000093">
    <property type="entry name" value="Down syndrome cell adhesion molecule, isoform B"/>
    <property type="match status" value="1"/>
</dbReference>
<evidence type="ECO:0000256" key="1">
    <source>
        <dbReference type="ARBA" id="ARBA00004370"/>
    </source>
</evidence>
<evidence type="ECO:0000256" key="4">
    <source>
        <dbReference type="ARBA" id="ARBA00022737"/>
    </source>
</evidence>
<comment type="caution">
    <text evidence="13">The sequence shown here is derived from an EMBL/GenBank/DDBJ whole genome shotgun (WGS) entry which is preliminary data.</text>
</comment>
<dbReference type="Gene3D" id="2.60.40.10">
    <property type="entry name" value="Immunoglobulins"/>
    <property type="match status" value="18"/>
</dbReference>
<dbReference type="PROSITE" id="PS50853">
    <property type="entry name" value="FN3"/>
    <property type="match status" value="13"/>
</dbReference>
<dbReference type="CDD" id="cd00096">
    <property type="entry name" value="Ig"/>
    <property type="match status" value="2"/>
</dbReference>
<evidence type="ECO:0000259" key="12">
    <source>
        <dbReference type="PROSITE" id="PS50853"/>
    </source>
</evidence>
<feature type="domain" description="Fibronectin type-III" evidence="12">
    <location>
        <begin position="1212"/>
        <end position="1308"/>
    </location>
</feature>
<keyword evidence="8" id="KW-0393">Immunoglobulin domain</keyword>
<protein>
    <recommendedName>
        <fullName evidence="15">Protein sidekick</fullName>
    </recommendedName>
</protein>
<feature type="domain" description="Fibronectin type-III" evidence="12">
    <location>
        <begin position="1410"/>
        <end position="1506"/>
    </location>
</feature>
<accession>A0A2T7PZT9</accession>
<keyword evidence="2 10" id="KW-0812">Transmembrane</keyword>
<dbReference type="Pfam" id="PF00041">
    <property type="entry name" value="fn3"/>
    <property type="match status" value="13"/>
</dbReference>
<feature type="compositionally biased region" description="Polar residues" evidence="9">
    <location>
        <begin position="1196"/>
        <end position="1213"/>
    </location>
</feature>
<dbReference type="SMART" id="SM00409">
    <property type="entry name" value="IG"/>
    <property type="match status" value="5"/>
</dbReference>
<evidence type="ECO:0000256" key="2">
    <source>
        <dbReference type="ARBA" id="ARBA00022692"/>
    </source>
</evidence>
<dbReference type="InterPro" id="IPR003599">
    <property type="entry name" value="Ig_sub"/>
</dbReference>
<feature type="domain" description="Fibronectin type-III" evidence="12">
    <location>
        <begin position="1711"/>
        <end position="1807"/>
    </location>
</feature>
<feature type="domain" description="Fibronectin type-III" evidence="12">
    <location>
        <begin position="803"/>
        <end position="902"/>
    </location>
</feature>
<proteinExistence type="predicted"/>
<dbReference type="CDD" id="cd00063">
    <property type="entry name" value="FN3"/>
    <property type="match status" value="13"/>
</dbReference>
<dbReference type="SUPFAM" id="SSF49265">
    <property type="entry name" value="Fibronectin type III"/>
    <property type="match status" value="7"/>
</dbReference>
<feature type="domain" description="Ig-like" evidence="11">
    <location>
        <begin position="398"/>
        <end position="489"/>
    </location>
</feature>
<dbReference type="SMART" id="SM00408">
    <property type="entry name" value="IGc2"/>
    <property type="match status" value="5"/>
</dbReference>
<feature type="domain" description="Fibronectin type-III" evidence="12">
    <location>
        <begin position="1812"/>
        <end position="1908"/>
    </location>
</feature>
<dbReference type="InterPro" id="IPR013098">
    <property type="entry name" value="Ig_I-set"/>
</dbReference>
<dbReference type="SMART" id="SM00060">
    <property type="entry name" value="FN3"/>
    <property type="match status" value="13"/>
</dbReference>
<evidence type="ECO:0000313" key="13">
    <source>
        <dbReference type="EMBL" id="PVD38929.1"/>
    </source>
</evidence>
<feature type="domain" description="Ig-like" evidence="11">
    <location>
        <begin position="7"/>
        <end position="87"/>
    </location>
</feature>
<dbReference type="InterPro" id="IPR036116">
    <property type="entry name" value="FN3_sf"/>
</dbReference>
<dbReference type="InterPro" id="IPR050964">
    <property type="entry name" value="Striated_Muscle_Regulatory"/>
</dbReference>
<feature type="region of interest" description="Disordered" evidence="9">
    <location>
        <begin position="1196"/>
        <end position="1215"/>
    </location>
</feature>
<keyword evidence="7" id="KW-1015">Disulfide bond</keyword>
<keyword evidence="5 10" id="KW-1133">Transmembrane helix</keyword>
<feature type="domain" description="Fibronectin type-III" evidence="12">
    <location>
        <begin position="999"/>
        <end position="1094"/>
    </location>
</feature>
<feature type="region of interest" description="Disordered" evidence="9">
    <location>
        <begin position="1952"/>
        <end position="2070"/>
    </location>
</feature>
<dbReference type="OrthoDB" id="6158926at2759"/>
<dbReference type="InterPro" id="IPR003961">
    <property type="entry name" value="FN3_dom"/>
</dbReference>
<dbReference type="PANTHER" id="PTHR13817">
    <property type="entry name" value="TITIN"/>
    <property type="match status" value="1"/>
</dbReference>
<feature type="domain" description="Ig-like" evidence="11">
    <location>
        <begin position="200"/>
        <end position="278"/>
    </location>
</feature>
<feature type="domain" description="Fibronectin type-III" evidence="12">
    <location>
        <begin position="1309"/>
        <end position="1406"/>
    </location>
</feature>
<evidence type="ECO:0000259" key="11">
    <source>
        <dbReference type="PROSITE" id="PS50835"/>
    </source>
</evidence>
<keyword evidence="3" id="KW-0732">Signal</keyword>
<evidence type="ECO:0000313" key="14">
    <source>
        <dbReference type="Proteomes" id="UP000245119"/>
    </source>
</evidence>
<dbReference type="FunFam" id="2.60.40.10:FF:000028">
    <property type="entry name" value="Neuronal cell adhesion molecule"/>
    <property type="match status" value="1"/>
</dbReference>
<name>A0A2T7PZT9_POMCA</name>
<keyword evidence="14" id="KW-1185">Reference proteome</keyword>
<dbReference type="PANTHER" id="PTHR13817:SF121">
    <property type="entry name" value="PROTEIN SIDEKICK-LIKE PROTEIN"/>
    <property type="match status" value="1"/>
</dbReference>
<feature type="domain" description="Fibronectin type-III" evidence="12">
    <location>
        <begin position="1609"/>
        <end position="1705"/>
    </location>
</feature>
<feature type="domain" description="Fibronectin type-III" evidence="12">
    <location>
        <begin position="591"/>
        <end position="695"/>
    </location>
</feature>
<feature type="compositionally biased region" description="Polar residues" evidence="9">
    <location>
        <begin position="1986"/>
        <end position="1995"/>
    </location>
</feature>
<dbReference type="Proteomes" id="UP000245119">
    <property type="component" value="Linkage Group LG1"/>
</dbReference>
<feature type="transmembrane region" description="Helical" evidence="10">
    <location>
        <begin position="1921"/>
        <end position="1945"/>
    </location>
</feature>
<dbReference type="GO" id="GO:0016020">
    <property type="term" value="C:membrane"/>
    <property type="evidence" value="ECO:0007669"/>
    <property type="project" value="UniProtKB-SubCell"/>
</dbReference>
<sequence>MAQDSPPEIVTSPDAGMIQLVGSTKSLTCSAAGSPNPVYSWIQNDVYYKNYSRNDVNMKTLRIVNLQENDSGMFRCLASNSLGAELSQAAEIKVAVLQNFTATGSKEIMVDQGKAVILPMPPIKTLALDVTWQENNNTLSEDYFYSFTQNLSLVLLSVDKNIMGKEYRVKAEYVFTSFSTVSSPYILRVRDSNNPTNIAPEVIVPPENTSTVKGSDKVELICIINARPMNMLTISWYHVYGNGTRKSIDTDDKYIVTNYRRKLIIKNLDESDTGQYQCEGLLGSLGYPPARSSANLFVQVLPMIPPGALPRVIERDFSETVILPCTAQGVPQPTLHWYFNGWSISPVVRPERYTLYPNGTLEIRNLDLPDAGKYQCFARNPAGETYKAVWLKVNSAPPQITKAPENLTKVESSDARFYCQVTGAPAPNITWTKVTGTNEEPVVFGGRYQRFPDSLSIATVIKSDSGAYRCNATNIKGTQSAQAYLLVITKTNIVRPPQNQTVIISTQVTFECGIIRDENTLPVWEWFFYKSPDFVERQINNSNRYFISEIGSLIISGVSAQDIGKYRCHVISAGGNDSRTASLNVIELPRPPSIMTVALNPLLNNSVVITWTPAFNGNSALRKYIITYRQENPNGNNVDVAWDVYPDNINPAYTSYAVNNLLPSRYYRFRISAVNEVGEGNASQPMPNPAIKMPAQPPSEPPRNFFCKQGGDQEIEATWETPVESSWNGNLQGYVLYYKVQNLPSIPMSEKKVEGANVHTAVIGSLVPFKEYAVRIAAYNEEGVGVMSNPFLVWTREGRPTAAPSNVVPQTVNSTTIKLQWDPPYPGEIYGNNLGYMVQLWQNEVLVRSDFVPSHSENLEGRQEYYVGNLAKFKWYNFTIACRTSPGLGPFSSPVAQQTDEDVPGSVNDLKFDQIQDRSCRVNWSPPREVNGILQVGKKNQNESRQTVDLPSMLTYYTVSNLSPVTNYTIYVAAKTRKGIGAWVSADIQSGVPPELPGPPYNLAFSNIGARTVLLQFFPGYDGKTSITKWIVLAKEGEATTYTEIYSVSNPTANEIWVQNLKPYTGYQLKVIAENIVGRSDPSQPSQRFETLQAAPAVPPGNVTVRAINSTGFRISWTPISSQDWNGVPRGYKIDYRIWSTEKEDAGVALVQESKWTTVELANGINIDSYNLVQLQEWMDYQIRMNSYNDVGVSPFSPTTTARTRESTPSASPSDLKALTVSTTQILVSWNSVPRLEQNGQILGYKVFYKARDSNTDPLFQDVDGKDTYNVTLGGLRKFVWYNMQILAYTRMGDGVLSSPVSGRTDEDVPGPPIIIYFPNVTYTSAVVVWNPPKEPNGIITQYKVSYRKQRATTDENEVLVEPNYREYGVDNLEREVVYVFSVTAKTQKGWGTPASVEVLTMLNRDRPDQPSKPTVGNLQVQARSITIAWHSGPDNYGPIRNYTIQYKMRGGAWTVFPDGIPPSASSYTVTGLRPNTWYQFCVAATNDIGTSDYSEPSSEIQTSPDKPDGAPQNLNVIPLDQTTIQASWEPPPSSTWNSDVIVGYRLRFRVEETNNWEYLFIDSGHEKLITNGLSPSNFYEIMVQAYNFLGGGPWSLPAFVSMEIGTLQLLAMCKAINRSSSTLEVTWAAPPPPSWNGALSGYKVLYFKNTSGNPVEQQQISAGTRTVLDSLETFTVYMISVQAYNLAGDGPQSPLTKNLKFLNFVPVPGPPGPIKFTNITMHQLTVNFIPPAVTNGIVLLYEMEYFPVPKDPFEPLPPKRTLRANETVIVVTDLKENVRYVFSIAANTSVGRGSARTANVSTGPQPGSPSPPSKPTVSEHNSGTLLIQWVDGDSGRSPIYGYCIQTKKADESEYVTLQQEITGEPKVYISLTLLNPETSYQFSVIAINDQGISLPSVPSDVFVTPGLALPQVAKPFHTEWWFLVIIALTGVIIILVIVSLLCLVTRRRRDNKEMKRSQTATTVMSEPSEPEEGGFPTYELRRSTRNTAQRNGTVKNIYARTPPRPSPASVAYSDDDDAMSTAKPPIPDDSDSSVTDKPSDLEDSTEPSDEESDAESEKVPASPPPPAFSMVYANNDQVRQSWRFPNSNNAYVYTDSEADSSHYAIGLHNGQLMMNNTARARTPMTGFSSFV</sequence>